<dbReference type="PANTHER" id="PTHR30231:SF37">
    <property type="entry name" value="EXODEOXYRIBONUCLEASE 10"/>
    <property type="match status" value="1"/>
</dbReference>
<dbReference type="GO" id="GO:0004527">
    <property type="term" value="F:exonuclease activity"/>
    <property type="evidence" value="ECO:0007669"/>
    <property type="project" value="UniProtKB-KW"/>
</dbReference>
<dbReference type="InterPro" id="IPR036397">
    <property type="entry name" value="RNaseH_sf"/>
</dbReference>
<keyword evidence="2" id="KW-0269">Exonuclease</keyword>
<evidence type="ECO:0000313" key="3">
    <source>
        <dbReference type="Proteomes" id="UP001597295"/>
    </source>
</evidence>
<dbReference type="Gene3D" id="3.30.420.10">
    <property type="entry name" value="Ribonuclease H-like superfamily/Ribonuclease H"/>
    <property type="match status" value="1"/>
</dbReference>
<organism evidence="2 3">
    <name type="scientific">Lacibacterium aquatile</name>
    <dbReference type="NCBI Taxonomy" id="1168082"/>
    <lineage>
        <taxon>Bacteria</taxon>
        <taxon>Pseudomonadati</taxon>
        <taxon>Pseudomonadota</taxon>
        <taxon>Alphaproteobacteria</taxon>
        <taxon>Rhodospirillales</taxon>
        <taxon>Rhodospirillaceae</taxon>
    </lineage>
</organism>
<dbReference type="PANTHER" id="PTHR30231">
    <property type="entry name" value="DNA POLYMERASE III SUBUNIT EPSILON"/>
    <property type="match status" value="1"/>
</dbReference>
<dbReference type="CDD" id="cd06127">
    <property type="entry name" value="DEDDh"/>
    <property type="match status" value="1"/>
</dbReference>
<dbReference type="RefSeq" id="WP_379875767.1">
    <property type="nucleotide sequence ID" value="NZ_JBHUIP010000005.1"/>
</dbReference>
<dbReference type="Proteomes" id="UP001597295">
    <property type="component" value="Unassembled WGS sequence"/>
</dbReference>
<dbReference type="EMBL" id="JBHUIP010000005">
    <property type="protein sequence ID" value="MFD2262800.1"/>
    <property type="molecule type" value="Genomic_DNA"/>
</dbReference>
<feature type="domain" description="Exonuclease" evidence="1">
    <location>
        <begin position="38"/>
        <end position="204"/>
    </location>
</feature>
<proteinExistence type="predicted"/>
<accession>A0ABW5DQM2</accession>
<keyword evidence="2" id="KW-0378">Hydrolase</keyword>
<dbReference type="NCBIfam" id="NF006615">
    <property type="entry name" value="PRK09182.1"/>
    <property type="match status" value="1"/>
</dbReference>
<dbReference type="Pfam" id="PF00929">
    <property type="entry name" value="RNase_T"/>
    <property type="match status" value="1"/>
</dbReference>
<sequence length="297" mass="33555">MKEKQAREILEQQGCRILDRLMPRESYGDLDPGEETGVLVLLDTETTGLHVDRDEVIQLAMIKLTYGKASGRLGRVIDVFDRFREPAVPISPEITALTGITDAMVAGQKIDEQEVSIFLRDAALIIAHNAAFDRPFAEKHWPIFDSLGWACSYSEVDWRAEGFEGSKLAYLLMKIGLWHEGHRALDDVWALAEILSRPLLRSSQQALEALLTHARRRVFRVWAVDAPFESRLLLKGRGYRWSSGEQGTPRAWHREVPGEELDAEQAFLVAECLTPRSSLRVVPLPPRNRFSARALMG</sequence>
<dbReference type="SUPFAM" id="SSF53098">
    <property type="entry name" value="Ribonuclease H-like"/>
    <property type="match status" value="1"/>
</dbReference>
<reference evidence="3" key="1">
    <citation type="journal article" date="2019" name="Int. J. Syst. Evol. Microbiol.">
        <title>The Global Catalogue of Microorganisms (GCM) 10K type strain sequencing project: providing services to taxonomists for standard genome sequencing and annotation.</title>
        <authorList>
            <consortium name="The Broad Institute Genomics Platform"/>
            <consortium name="The Broad Institute Genome Sequencing Center for Infectious Disease"/>
            <person name="Wu L."/>
            <person name="Ma J."/>
        </authorList>
    </citation>
    <scope>NUCLEOTIDE SEQUENCE [LARGE SCALE GENOMIC DNA]</scope>
    <source>
        <strain evidence="3">CGMCC 1.19062</strain>
    </source>
</reference>
<comment type="caution">
    <text evidence="2">The sequence shown here is derived from an EMBL/GenBank/DDBJ whole genome shotgun (WGS) entry which is preliminary data.</text>
</comment>
<dbReference type="InterPro" id="IPR013520">
    <property type="entry name" value="Ribonucl_H"/>
</dbReference>
<keyword evidence="2" id="KW-0540">Nuclease</keyword>
<evidence type="ECO:0000259" key="1">
    <source>
        <dbReference type="SMART" id="SM00479"/>
    </source>
</evidence>
<keyword evidence="3" id="KW-1185">Reference proteome</keyword>
<name>A0ABW5DQM2_9PROT</name>
<protein>
    <submittedName>
        <fullName evidence="2">3'-5' exonuclease</fullName>
    </submittedName>
</protein>
<dbReference type="InterPro" id="IPR012337">
    <property type="entry name" value="RNaseH-like_sf"/>
</dbReference>
<gene>
    <name evidence="2" type="ORF">ACFSM5_07860</name>
</gene>
<dbReference type="SMART" id="SM00479">
    <property type="entry name" value="EXOIII"/>
    <property type="match status" value="1"/>
</dbReference>
<evidence type="ECO:0000313" key="2">
    <source>
        <dbReference type="EMBL" id="MFD2262800.1"/>
    </source>
</evidence>